<evidence type="ECO:0008006" key="7">
    <source>
        <dbReference type="Google" id="ProtNLM"/>
    </source>
</evidence>
<evidence type="ECO:0000313" key="6">
    <source>
        <dbReference type="Proteomes" id="UP000490939"/>
    </source>
</evidence>
<name>A0A8H3VL61_VENIN</name>
<accession>A0A8H3VL61</accession>
<dbReference type="AlphaFoldDB" id="A0A8H3VL61"/>
<feature type="region of interest" description="Disordered" evidence="4">
    <location>
        <begin position="1"/>
        <end position="20"/>
    </location>
</feature>
<keyword evidence="3" id="KW-0175">Coiled coil</keyword>
<comment type="caution">
    <text evidence="5">The sequence shown here is derived from an EMBL/GenBank/DDBJ whole genome shotgun (WGS) entry which is preliminary data.</text>
</comment>
<sequence length="728" mass="81689">MRCTSRKLVPPADAGQQKRVRDGKCDAIRSSLARIAFVEEMNPPGTCTNGQAEDSIEELRRRIIELQNQLHLHTVSRNSRDPESNLLDFEQQSAEKDNRPTRQSSPPAQQHSSSSSIAPERPEDASIEDAATILEFLAWGRRKDPDLVNVVSPEAERFPAGSGDTYDEPSLVDPELGESQLAFLQLLFPGRRQLETLVNYHIESLIWYHGSFYSPLFRKQLDDFYALRDGLADDKVDFQWVALLFSVLCGSLVCAPSEQIKAWGFREKERETLSRQWYSAVNACLTRAHYTANHSILSCQAIATLTIAAHPLGQSNSHSVMLASSVRIAQSLGLHRLADGNVGSVIEREIGRRVWAQLCVQDWFSIPFSEAYLINPLYSTSSLPQNCHDDDIRRALPDSTPTITSYCRFLTEIAGLMPKLQDAMAESNTLFTKYQAVMKYDKKMRALAQSTRPVFLANVPIQPNWPKYVPWARRAIAISSSHKIIMIHRKFLGASFTNHVFAFTRRCCLAASRTIINESKHVAIEQGPILWIYHAFVVAASIIVCLDLLHRDANDPEFAAQRKLVEDGLQVLRILQPSMIAKRGEGLILALLKAAIRASQDTDSCRKRKAGNSGSSSDPPDRKRRRGFDVQGFVKSYCGDASPKRLSKRRDGDQGSLDTDHNRLPETLTNPFPDDSSFTENMLGTSLQNFPLGDNDLFVGSLYDQLDEENSFENLLFLANYDLNAFPI</sequence>
<dbReference type="GO" id="GO:0005634">
    <property type="term" value="C:nucleus"/>
    <property type="evidence" value="ECO:0007669"/>
    <property type="project" value="UniProtKB-SubCell"/>
</dbReference>
<evidence type="ECO:0000256" key="2">
    <source>
        <dbReference type="ARBA" id="ARBA00023242"/>
    </source>
</evidence>
<dbReference type="PANTHER" id="PTHR31001">
    <property type="entry name" value="UNCHARACTERIZED TRANSCRIPTIONAL REGULATORY PROTEIN"/>
    <property type="match status" value="1"/>
</dbReference>
<evidence type="ECO:0000256" key="1">
    <source>
        <dbReference type="ARBA" id="ARBA00004123"/>
    </source>
</evidence>
<feature type="compositionally biased region" description="Basic and acidic residues" evidence="4">
    <location>
        <begin position="649"/>
        <end position="664"/>
    </location>
</feature>
<feature type="compositionally biased region" description="Low complexity" evidence="4">
    <location>
        <begin position="103"/>
        <end position="119"/>
    </location>
</feature>
<dbReference type="CDD" id="cd12148">
    <property type="entry name" value="fungal_TF_MHR"/>
    <property type="match status" value="1"/>
</dbReference>
<proteinExistence type="predicted"/>
<comment type="subcellular location">
    <subcellularLocation>
        <location evidence="1">Nucleus</location>
    </subcellularLocation>
</comment>
<dbReference type="PANTHER" id="PTHR31001:SF76">
    <property type="entry name" value="ZN(2)-C6 FUNGAL-TYPE DOMAIN-CONTAINING PROTEIN"/>
    <property type="match status" value="1"/>
</dbReference>
<evidence type="ECO:0000313" key="5">
    <source>
        <dbReference type="EMBL" id="KAE9991199.1"/>
    </source>
</evidence>
<reference evidence="5 6" key="1">
    <citation type="submission" date="2019-07" db="EMBL/GenBank/DDBJ databases">
        <title>Venturia inaequalis Genome Resource.</title>
        <authorList>
            <person name="Lichtner F.J."/>
        </authorList>
    </citation>
    <scope>NUCLEOTIDE SEQUENCE [LARGE SCALE GENOMIC DNA]</scope>
    <source>
        <strain evidence="5 6">DMI_063113</strain>
    </source>
</reference>
<gene>
    <name evidence="5" type="ORF">EG327_000320</name>
</gene>
<dbReference type="InterPro" id="IPR050613">
    <property type="entry name" value="Sec_Metabolite_Reg"/>
</dbReference>
<evidence type="ECO:0000256" key="3">
    <source>
        <dbReference type="SAM" id="Coils"/>
    </source>
</evidence>
<dbReference type="EMBL" id="WNWR01000105">
    <property type="protein sequence ID" value="KAE9991199.1"/>
    <property type="molecule type" value="Genomic_DNA"/>
</dbReference>
<feature type="region of interest" description="Disordered" evidence="4">
    <location>
        <begin position="603"/>
        <end position="626"/>
    </location>
</feature>
<keyword evidence="2" id="KW-0539">Nucleus</keyword>
<dbReference type="Proteomes" id="UP000490939">
    <property type="component" value="Unassembled WGS sequence"/>
</dbReference>
<protein>
    <recommendedName>
        <fullName evidence="7">Transcription factor domain-containing protein</fullName>
    </recommendedName>
</protein>
<organism evidence="5 6">
    <name type="scientific">Venturia inaequalis</name>
    <name type="common">Apple scab fungus</name>
    <dbReference type="NCBI Taxonomy" id="5025"/>
    <lineage>
        <taxon>Eukaryota</taxon>
        <taxon>Fungi</taxon>
        <taxon>Dikarya</taxon>
        <taxon>Ascomycota</taxon>
        <taxon>Pezizomycotina</taxon>
        <taxon>Dothideomycetes</taxon>
        <taxon>Pleosporomycetidae</taxon>
        <taxon>Venturiales</taxon>
        <taxon>Venturiaceae</taxon>
        <taxon>Venturia</taxon>
    </lineage>
</organism>
<feature type="region of interest" description="Disordered" evidence="4">
    <location>
        <begin position="92"/>
        <end position="124"/>
    </location>
</feature>
<evidence type="ECO:0000256" key="4">
    <source>
        <dbReference type="SAM" id="MobiDB-lite"/>
    </source>
</evidence>
<keyword evidence="6" id="KW-1185">Reference proteome</keyword>
<feature type="region of interest" description="Disordered" evidence="4">
    <location>
        <begin position="639"/>
        <end position="674"/>
    </location>
</feature>
<feature type="coiled-coil region" evidence="3">
    <location>
        <begin position="49"/>
        <end position="76"/>
    </location>
</feature>